<feature type="compositionally biased region" description="Basic and acidic residues" evidence="1">
    <location>
        <begin position="81"/>
        <end position="91"/>
    </location>
</feature>
<dbReference type="Proteomes" id="UP001157017">
    <property type="component" value="Unassembled WGS sequence"/>
</dbReference>
<dbReference type="EMBL" id="BSUZ01000001">
    <property type="protein sequence ID" value="GMA86200.1"/>
    <property type="molecule type" value="Genomic_DNA"/>
</dbReference>
<gene>
    <name evidence="2" type="ORF">GCM10025868_14500</name>
</gene>
<feature type="compositionally biased region" description="Gly residues" evidence="1">
    <location>
        <begin position="248"/>
        <end position="262"/>
    </location>
</feature>
<sequence>MTIIVDRLWSAPGTPLTPVCGAVASTVHVLPATSPTLPTASVPRTDRVCEPSVRPVTVSGEVQTSHVPASRRQPKVAASSAEKDTVADRSRTARVPVATVTTGAVASTDQARRTEAPTLPAASVPRTARLCAPSRRPVRVSGSGQAAKAPASTEPRSADSLLATAKAWVREALVLPSAGPCATVSTGAWVSTTTSRVTAAVAKPSESTARAATRWAPSASPGNDTGVVQEAHAAPSTWHWKAAAGGAGAQGEGRCAAGGGVGARARGRLDGDDGSGHGEGADRGGLRGTGRACPTGR</sequence>
<organism evidence="2 3">
    <name type="scientific">Angustibacter aerolatus</name>
    <dbReference type="NCBI Taxonomy" id="1162965"/>
    <lineage>
        <taxon>Bacteria</taxon>
        <taxon>Bacillati</taxon>
        <taxon>Actinomycetota</taxon>
        <taxon>Actinomycetes</taxon>
        <taxon>Kineosporiales</taxon>
        <taxon>Kineosporiaceae</taxon>
    </lineage>
</organism>
<evidence type="ECO:0000256" key="1">
    <source>
        <dbReference type="SAM" id="MobiDB-lite"/>
    </source>
</evidence>
<proteinExistence type="predicted"/>
<feature type="region of interest" description="Disordered" evidence="1">
    <location>
        <begin position="134"/>
        <end position="157"/>
    </location>
</feature>
<feature type="region of interest" description="Disordered" evidence="1">
    <location>
        <begin position="203"/>
        <end position="225"/>
    </location>
</feature>
<feature type="region of interest" description="Disordered" evidence="1">
    <location>
        <begin position="59"/>
        <end position="92"/>
    </location>
</feature>
<evidence type="ECO:0000313" key="2">
    <source>
        <dbReference type="EMBL" id="GMA86200.1"/>
    </source>
</evidence>
<reference evidence="3" key="1">
    <citation type="journal article" date="2019" name="Int. J. Syst. Evol. Microbiol.">
        <title>The Global Catalogue of Microorganisms (GCM) 10K type strain sequencing project: providing services to taxonomists for standard genome sequencing and annotation.</title>
        <authorList>
            <consortium name="The Broad Institute Genomics Platform"/>
            <consortium name="The Broad Institute Genome Sequencing Center for Infectious Disease"/>
            <person name="Wu L."/>
            <person name="Ma J."/>
        </authorList>
    </citation>
    <scope>NUCLEOTIDE SEQUENCE [LARGE SCALE GENOMIC DNA]</scope>
    <source>
        <strain evidence="3">NBRC 108730</strain>
    </source>
</reference>
<comment type="caution">
    <text evidence="2">The sequence shown here is derived from an EMBL/GenBank/DDBJ whole genome shotgun (WGS) entry which is preliminary data.</text>
</comment>
<feature type="compositionally biased region" description="Basic and acidic residues" evidence="1">
    <location>
        <begin position="267"/>
        <end position="285"/>
    </location>
</feature>
<name>A0ABQ6JH75_9ACTN</name>
<feature type="region of interest" description="Disordered" evidence="1">
    <location>
        <begin position="248"/>
        <end position="297"/>
    </location>
</feature>
<keyword evidence="3" id="KW-1185">Reference proteome</keyword>
<accession>A0ABQ6JH75</accession>
<protein>
    <submittedName>
        <fullName evidence="2">Uncharacterized protein</fullName>
    </submittedName>
</protein>
<evidence type="ECO:0000313" key="3">
    <source>
        <dbReference type="Proteomes" id="UP001157017"/>
    </source>
</evidence>